<evidence type="ECO:0000313" key="5">
    <source>
        <dbReference type="EMBL" id="SEA13875.1"/>
    </source>
</evidence>
<dbReference type="Proteomes" id="UP000198658">
    <property type="component" value="Unassembled WGS sequence"/>
</dbReference>
<dbReference type="SUPFAM" id="SSF89550">
    <property type="entry name" value="PHP domain-like"/>
    <property type="match status" value="1"/>
</dbReference>
<name>A0A1H3YQQ9_9GAMM</name>
<dbReference type="PANTHER" id="PTHR39181:SF1">
    <property type="entry name" value="TYROSINE-PROTEIN PHOSPHATASE YWQE"/>
    <property type="match status" value="1"/>
</dbReference>
<keyword evidence="6" id="KW-1185">Reference proteome</keyword>
<sequence>MIDLHCHLLHGIDDGAGTIEQGLELARAAVEDGITHAVATPHIHAGRYDNNADSIASVYKVFRQALEREHIPLHLDYAAEVRLSAELPVLLMQDKIPFLGEWEGSKVLLLELPHSHIPPGLDQFLRWLKQRNIRAMIAHPERNKDILRQFHKLERLLRHDCLFQVTATSLNGQFGEAAMSCAQQMLKRGVITVLATDTHHIVRRPPNLSAGRQAAEKIVGEMKSWELVWDNPLKIASCQFIDGLPPD</sequence>
<evidence type="ECO:0000256" key="1">
    <source>
        <dbReference type="ARBA" id="ARBA00005750"/>
    </source>
</evidence>
<dbReference type="STRING" id="658218.SAMN05216562_1924"/>
<dbReference type="Pfam" id="PF19567">
    <property type="entry name" value="CpsB_CapC"/>
    <property type="match status" value="1"/>
</dbReference>
<organism evidence="5 6">
    <name type="scientific">Microbulbifer marinus</name>
    <dbReference type="NCBI Taxonomy" id="658218"/>
    <lineage>
        <taxon>Bacteria</taxon>
        <taxon>Pseudomonadati</taxon>
        <taxon>Pseudomonadota</taxon>
        <taxon>Gammaproteobacteria</taxon>
        <taxon>Cellvibrionales</taxon>
        <taxon>Microbulbiferaceae</taxon>
        <taxon>Microbulbifer</taxon>
    </lineage>
</organism>
<evidence type="ECO:0000256" key="4">
    <source>
        <dbReference type="ARBA" id="ARBA00051722"/>
    </source>
</evidence>
<dbReference type="InterPro" id="IPR016195">
    <property type="entry name" value="Pol/histidinol_Pase-like"/>
</dbReference>
<comment type="similarity">
    <text evidence="1">Belongs to the metallo-dependent hydrolases superfamily. CpsB/CapC family.</text>
</comment>
<evidence type="ECO:0000256" key="3">
    <source>
        <dbReference type="ARBA" id="ARBA00022801"/>
    </source>
</evidence>
<dbReference type="GO" id="GO:0030145">
    <property type="term" value="F:manganese ion binding"/>
    <property type="evidence" value="ECO:0007669"/>
    <property type="project" value="InterPro"/>
</dbReference>
<protein>
    <recommendedName>
        <fullName evidence="2">protein-tyrosine-phosphatase</fullName>
        <ecNumber evidence="2">3.1.3.48</ecNumber>
    </recommendedName>
</protein>
<reference evidence="6" key="1">
    <citation type="submission" date="2016-10" db="EMBL/GenBank/DDBJ databases">
        <authorList>
            <person name="Varghese N."/>
            <person name="Submissions S."/>
        </authorList>
    </citation>
    <scope>NUCLEOTIDE SEQUENCE [LARGE SCALE GENOMIC DNA]</scope>
    <source>
        <strain evidence="6">CGMCC 1.10657</strain>
    </source>
</reference>
<gene>
    <name evidence="5" type="ORF">SAMN05216562_1924</name>
</gene>
<dbReference type="Gene3D" id="3.20.20.140">
    <property type="entry name" value="Metal-dependent hydrolases"/>
    <property type="match status" value="1"/>
</dbReference>
<evidence type="ECO:0000256" key="2">
    <source>
        <dbReference type="ARBA" id="ARBA00013064"/>
    </source>
</evidence>
<dbReference type="RefSeq" id="WP_091387629.1">
    <property type="nucleotide sequence ID" value="NZ_FNQO01000002.1"/>
</dbReference>
<accession>A0A1H3YQQ9</accession>
<dbReference type="PIRSF" id="PIRSF016557">
    <property type="entry name" value="Caps_synth_CpsB"/>
    <property type="match status" value="1"/>
</dbReference>
<comment type="catalytic activity">
    <reaction evidence="4">
        <text>O-phospho-L-tyrosyl-[protein] + H2O = L-tyrosyl-[protein] + phosphate</text>
        <dbReference type="Rhea" id="RHEA:10684"/>
        <dbReference type="Rhea" id="RHEA-COMP:10136"/>
        <dbReference type="Rhea" id="RHEA-COMP:20101"/>
        <dbReference type="ChEBI" id="CHEBI:15377"/>
        <dbReference type="ChEBI" id="CHEBI:43474"/>
        <dbReference type="ChEBI" id="CHEBI:46858"/>
        <dbReference type="ChEBI" id="CHEBI:61978"/>
        <dbReference type="EC" id="3.1.3.48"/>
    </reaction>
</comment>
<dbReference type="AlphaFoldDB" id="A0A1H3YQQ9"/>
<dbReference type="EMBL" id="FNQO01000002">
    <property type="protein sequence ID" value="SEA13875.1"/>
    <property type="molecule type" value="Genomic_DNA"/>
</dbReference>
<proteinExistence type="inferred from homology"/>
<evidence type="ECO:0000313" key="6">
    <source>
        <dbReference type="Proteomes" id="UP000198658"/>
    </source>
</evidence>
<keyword evidence="3" id="KW-0378">Hydrolase</keyword>
<dbReference type="GO" id="GO:0004725">
    <property type="term" value="F:protein tyrosine phosphatase activity"/>
    <property type="evidence" value="ECO:0007669"/>
    <property type="project" value="UniProtKB-EC"/>
</dbReference>
<dbReference type="InterPro" id="IPR016667">
    <property type="entry name" value="Caps_polysacc_synth_CpsB/CapC"/>
</dbReference>
<dbReference type="PANTHER" id="PTHR39181">
    <property type="entry name" value="TYROSINE-PROTEIN PHOSPHATASE YWQE"/>
    <property type="match status" value="1"/>
</dbReference>
<dbReference type="OrthoDB" id="9788539at2"/>
<dbReference type="EC" id="3.1.3.48" evidence="2"/>